<dbReference type="Proteomes" id="UP000008952">
    <property type="component" value="Unassembled WGS sequence"/>
</dbReference>
<keyword evidence="1" id="KW-0812">Transmembrane</keyword>
<keyword evidence="1" id="KW-0472">Membrane</keyword>
<evidence type="ECO:0000313" key="3">
    <source>
        <dbReference type="Proteomes" id="UP000008952"/>
    </source>
</evidence>
<comment type="caution">
    <text evidence="2">The sequence shown here is derived from an EMBL/GenBank/DDBJ whole genome shotgun (WGS) entry which is preliminary data.</text>
</comment>
<organism evidence="2 3">
    <name type="scientific">Bartonella tamiae Th239</name>
    <dbReference type="NCBI Taxonomy" id="1094558"/>
    <lineage>
        <taxon>Bacteria</taxon>
        <taxon>Pseudomonadati</taxon>
        <taxon>Pseudomonadota</taxon>
        <taxon>Alphaproteobacteria</taxon>
        <taxon>Hyphomicrobiales</taxon>
        <taxon>Bartonellaceae</taxon>
        <taxon>Bartonella</taxon>
    </lineage>
</organism>
<keyword evidence="3" id="KW-1185">Reference proteome</keyword>
<feature type="transmembrane region" description="Helical" evidence="1">
    <location>
        <begin position="6"/>
        <end position="23"/>
    </location>
</feature>
<accession>J0QTD0</accession>
<reference evidence="2 3" key="1">
    <citation type="submission" date="2012-03" db="EMBL/GenBank/DDBJ databases">
        <title>The Genome Sequence of Bartonella tamiae Th239.</title>
        <authorList>
            <consortium name="The Broad Institute Genome Sequencing Platform"/>
            <consortium name="The Broad Institute Genome Sequencing Center for Infectious Disease"/>
            <person name="Feldgarden M."/>
            <person name="Kirby J."/>
            <person name="Kosoy M."/>
            <person name="Birtles R."/>
            <person name="Probert W.S."/>
            <person name="Chiaraviglio L."/>
            <person name="Young S.K."/>
            <person name="Zeng Q."/>
            <person name="Gargeya S."/>
            <person name="Fitzgerald M."/>
            <person name="Haas B."/>
            <person name="Abouelleil A."/>
            <person name="Alvarado L."/>
            <person name="Arachchi H.M."/>
            <person name="Berlin A."/>
            <person name="Chapman S.B."/>
            <person name="Gearin G."/>
            <person name="Goldberg J."/>
            <person name="Griggs A."/>
            <person name="Gujja S."/>
            <person name="Hansen M."/>
            <person name="Heiman D."/>
            <person name="Howarth C."/>
            <person name="Larimer J."/>
            <person name="Lui A."/>
            <person name="MacDonald P.J.P."/>
            <person name="McCowen C."/>
            <person name="Montmayeur A."/>
            <person name="Murphy C."/>
            <person name="Neiman D."/>
            <person name="Pearson M."/>
            <person name="Priest M."/>
            <person name="Roberts A."/>
            <person name="Saif S."/>
            <person name="Shea T."/>
            <person name="Sisk P."/>
            <person name="Stolte C."/>
            <person name="Sykes S."/>
            <person name="Wortman J."/>
            <person name="Nusbaum C."/>
            <person name="Birren B."/>
        </authorList>
    </citation>
    <scope>NUCLEOTIDE SEQUENCE [LARGE SCALE GENOMIC DNA]</scope>
    <source>
        <strain evidence="2 3">Th239</strain>
    </source>
</reference>
<evidence type="ECO:0000313" key="2">
    <source>
        <dbReference type="EMBL" id="EJF89146.1"/>
    </source>
</evidence>
<protein>
    <submittedName>
        <fullName evidence="2">Uncharacterized protein</fullName>
    </submittedName>
</protein>
<gene>
    <name evidence="2" type="ORF">ME5_01697</name>
</gene>
<proteinExistence type="predicted"/>
<dbReference type="STRING" id="1094558.ME5_01697"/>
<name>J0QTD0_9HYPH</name>
<dbReference type="HOGENOM" id="CLU_3247775_0_0_5"/>
<evidence type="ECO:0000256" key="1">
    <source>
        <dbReference type="SAM" id="Phobius"/>
    </source>
</evidence>
<dbReference type="EMBL" id="AIMB01000008">
    <property type="protein sequence ID" value="EJF89146.1"/>
    <property type="molecule type" value="Genomic_DNA"/>
</dbReference>
<dbReference type="AlphaFoldDB" id="J0QTD0"/>
<keyword evidence="1" id="KW-1133">Transmembrane helix</keyword>
<sequence length="42" mass="4983">MYDKLIVIFMILSIVSIIPMFFIKDHTFFFGLALFTNIIQQI</sequence>